<dbReference type="InterPro" id="IPR007053">
    <property type="entry name" value="LRAT_dom"/>
</dbReference>
<feature type="chain" id="PRO_5014188183" evidence="1">
    <location>
        <begin position="20"/>
        <end position="414"/>
    </location>
</feature>
<organism evidence="3 4">
    <name type="scientific">Austrofundulus limnaeus</name>
    <name type="common">Annual killifish</name>
    <dbReference type="NCBI Taxonomy" id="52670"/>
    <lineage>
        <taxon>Eukaryota</taxon>
        <taxon>Metazoa</taxon>
        <taxon>Chordata</taxon>
        <taxon>Craniata</taxon>
        <taxon>Vertebrata</taxon>
        <taxon>Euteleostomi</taxon>
        <taxon>Actinopterygii</taxon>
        <taxon>Neopterygii</taxon>
        <taxon>Teleostei</taxon>
        <taxon>Neoteleostei</taxon>
        <taxon>Acanthomorphata</taxon>
        <taxon>Ovalentaria</taxon>
        <taxon>Atherinomorphae</taxon>
        <taxon>Cyprinodontiformes</taxon>
        <taxon>Rivulidae</taxon>
        <taxon>Austrofundulus</taxon>
    </lineage>
</organism>
<dbReference type="InParanoid" id="A0A2I4D0J9"/>
<feature type="domain" description="LRAT" evidence="2">
    <location>
        <begin position="37"/>
        <end position="152"/>
    </location>
</feature>
<feature type="signal peptide" evidence="1">
    <location>
        <begin position="1"/>
        <end position="19"/>
    </location>
</feature>
<dbReference type="Proteomes" id="UP000192220">
    <property type="component" value="Unplaced"/>
</dbReference>
<keyword evidence="3" id="KW-1185">Reference proteome</keyword>
<dbReference type="RefSeq" id="XP_013885775.1">
    <property type="nucleotide sequence ID" value="XM_014030321.1"/>
</dbReference>
<accession>A0A2I4D0J9</accession>
<gene>
    <name evidence="4" type="primary">LOC106533867</name>
</gene>
<dbReference type="KEGG" id="alim:106533867"/>
<name>A0A2I4D0J9_AUSLI</name>
<proteinExistence type="predicted"/>
<evidence type="ECO:0000256" key="1">
    <source>
        <dbReference type="SAM" id="SignalP"/>
    </source>
</evidence>
<dbReference type="PROSITE" id="PS51934">
    <property type="entry name" value="LRAT"/>
    <property type="match status" value="1"/>
</dbReference>
<protein>
    <submittedName>
        <fullName evidence="4">Uncharacterized protein LOC106533867 isoform X1</fullName>
    </submittedName>
</protein>
<dbReference type="OrthoDB" id="421951at2759"/>
<sequence>MRSLIFIVVTSLVIIIAAAIPLEELKYGDIIAFPRTTVCGVPYTYKHYGIFLDKKRFPDQKEDDNLFHFTGPVSTKKLTGCIFDKLKPGDVIERDNFLDDIPLIKENNLVSEDRITKRIAEKYKSCKMWKPTKNNCEHLSTYVRYGLKISLQCGQNAAKIVKNPDVRKTILKEIKTQLEVKGLQEEMELDLDIAEGFWCEGCDICAKADDPDVPQCESDNVQTASGLVRKASPDWKLAILHSPQAPKKSEVVAAQSHDDNEACAQVKPGDWVLRKVARFDWRNPRWQGPFKTDTRPIFNPVKNSHTCLAMRGQHGGTNVGELDEAWFDWDGRCAEVSLVSPVRFVNFTVEDSLAQHVDADKQVVKLRRFKHTFDLYDNSPDYIDVIAVPRGVPTEFKLIDQVAAGFETFYHGLY</sequence>
<evidence type="ECO:0000259" key="2">
    <source>
        <dbReference type="PROSITE" id="PS51934"/>
    </source>
</evidence>
<evidence type="ECO:0000313" key="3">
    <source>
        <dbReference type="Proteomes" id="UP000192220"/>
    </source>
</evidence>
<dbReference type="AlphaFoldDB" id="A0A2I4D0J9"/>
<keyword evidence="1" id="KW-0732">Signal</keyword>
<evidence type="ECO:0000313" key="4">
    <source>
        <dbReference type="RefSeq" id="XP_013885775.1"/>
    </source>
</evidence>
<dbReference type="GeneID" id="106533867"/>
<reference evidence="4" key="1">
    <citation type="submission" date="2025-08" db="UniProtKB">
        <authorList>
            <consortium name="RefSeq"/>
        </authorList>
    </citation>
    <scope>IDENTIFICATION</scope>
</reference>
<dbReference type="Gene3D" id="3.90.1720.10">
    <property type="entry name" value="endopeptidase domain like (from Nostoc punctiforme)"/>
    <property type="match status" value="1"/>
</dbReference>